<evidence type="ECO:0000313" key="3">
    <source>
        <dbReference type="Proteomes" id="UP000782519"/>
    </source>
</evidence>
<dbReference type="Pfam" id="PF00534">
    <property type="entry name" value="Glycos_transf_1"/>
    <property type="match status" value="1"/>
</dbReference>
<dbReference type="Proteomes" id="UP000782519">
    <property type="component" value="Unassembled WGS sequence"/>
</dbReference>
<sequence>MEIDQADGNRLQTIVVDLTPVRPGGENGGAKVFVLELIRRLGELAPQTEFVLLTQRAAHDELAALDSHNIRRLVTVDRASLPAVLPLGGRLFSAIQRRLPNRLRGFAGQFRYRLVSALKTRRTGGLLQSLKADLLFCPFTAPTYFDPAVPTVSTVYDFQYKAYPAFFEPEDVASRNRTFVEAARKATHLVAISDYTRLTAIKDEKVDADRISTIHLHVAELSRNAESRDDGVLDRLGLVANRYLIYPANFWKHKNHEMLLAALGIARHDGLDSTIRLVCTGAPGARQEFLARAARDLGLEDRVIFPGFIHEAELWALITHSAGVIFSSLYEGFGLPVIEALAAGVPVACSNVTSLPEVAGDAAILFDPRRPEQVAAAMRALIEDRELAARLVAAGKARAALFSDSRAMARQYWEIFERVTGPRQ</sequence>
<feature type="domain" description="Glycosyl transferase family 1" evidence="1">
    <location>
        <begin position="242"/>
        <end position="397"/>
    </location>
</feature>
<dbReference type="EMBL" id="JACRJB010000067">
    <property type="protein sequence ID" value="MBI5132530.1"/>
    <property type="molecule type" value="Genomic_DNA"/>
</dbReference>
<protein>
    <submittedName>
        <fullName evidence="2">Glycosyltransferase family 4 protein</fullName>
    </submittedName>
</protein>
<dbReference type="SUPFAM" id="SSF53756">
    <property type="entry name" value="UDP-Glycosyltransferase/glycogen phosphorylase"/>
    <property type="match status" value="1"/>
</dbReference>
<proteinExistence type="predicted"/>
<dbReference type="Gene3D" id="3.40.50.2000">
    <property type="entry name" value="Glycogen Phosphorylase B"/>
    <property type="match status" value="1"/>
</dbReference>
<comment type="caution">
    <text evidence="2">The sequence shown here is derived from an EMBL/GenBank/DDBJ whole genome shotgun (WGS) entry which is preliminary data.</text>
</comment>
<dbReference type="PANTHER" id="PTHR46401:SF8">
    <property type="entry name" value="BLL6006 PROTEIN"/>
    <property type="match status" value="1"/>
</dbReference>
<gene>
    <name evidence="2" type="ORF">HZA66_24075</name>
</gene>
<accession>A0A933W3T7</accession>
<reference evidence="2" key="1">
    <citation type="submission" date="2020-07" db="EMBL/GenBank/DDBJ databases">
        <title>Huge and variable diversity of episymbiotic CPR bacteria and DPANN archaea in groundwater ecosystems.</title>
        <authorList>
            <person name="He C.Y."/>
            <person name="Keren R."/>
            <person name="Whittaker M."/>
            <person name="Farag I.F."/>
            <person name="Doudna J."/>
            <person name="Cate J.H.D."/>
            <person name="Banfield J.F."/>
        </authorList>
    </citation>
    <scope>NUCLEOTIDE SEQUENCE</scope>
    <source>
        <strain evidence="2">NC_groundwater_1818_Pr3_B-0.1um_66_35</strain>
    </source>
</reference>
<dbReference type="AlphaFoldDB" id="A0A933W3T7"/>
<evidence type="ECO:0000313" key="2">
    <source>
        <dbReference type="EMBL" id="MBI5132530.1"/>
    </source>
</evidence>
<dbReference type="GO" id="GO:0016757">
    <property type="term" value="F:glycosyltransferase activity"/>
    <property type="evidence" value="ECO:0007669"/>
    <property type="project" value="InterPro"/>
</dbReference>
<dbReference type="PANTHER" id="PTHR46401">
    <property type="entry name" value="GLYCOSYLTRANSFERASE WBBK-RELATED"/>
    <property type="match status" value="1"/>
</dbReference>
<dbReference type="InterPro" id="IPR001296">
    <property type="entry name" value="Glyco_trans_1"/>
</dbReference>
<name>A0A933W3T7_RHOPL</name>
<organism evidence="2 3">
    <name type="scientific">Rhodopseudomonas palustris</name>
    <dbReference type="NCBI Taxonomy" id="1076"/>
    <lineage>
        <taxon>Bacteria</taxon>
        <taxon>Pseudomonadati</taxon>
        <taxon>Pseudomonadota</taxon>
        <taxon>Alphaproteobacteria</taxon>
        <taxon>Hyphomicrobiales</taxon>
        <taxon>Nitrobacteraceae</taxon>
        <taxon>Rhodopseudomonas</taxon>
    </lineage>
</organism>
<evidence type="ECO:0000259" key="1">
    <source>
        <dbReference type="Pfam" id="PF00534"/>
    </source>
</evidence>
<dbReference type="CDD" id="cd03809">
    <property type="entry name" value="GT4_MtfB-like"/>
    <property type="match status" value="1"/>
</dbReference>